<name>B3T5A6_9ZZZZ</name>
<dbReference type="EMBL" id="EU016608">
    <property type="protein sequence ID" value="ABZ07765.1"/>
    <property type="molecule type" value="Genomic_DNA"/>
</dbReference>
<evidence type="ECO:0000313" key="1">
    <source>
        <dbReference type="EMBL" id="ABZ07765.1"/>
    </source>
</evidence>
<dbReference type="AlphaFoldDB" id="B3T5A6"/>
<sequence>MRNTYIRLPSILVGKMVQQLNLTYLSNTSQKLCEKINTLLPSRMDVLTNQPILMGSEIDNPPISQGT</sequence>
<reference evidence="1" key="1">
    <citation type="journal article" date="2008" name="ISME J.">
        <title>Genomic patterns of recombination, clonal divergence and environment in marine microbial populations.</title>
        <authorList>
            <person name="Konstantinidis K.T."/>
            <person name="Delong E.F."/>
        </authorList>
    </citation>
    <scope>NUCLEOTIDE SEQUENCE</scope>
</reference>
<organism evidence="1">
    <name type="scientific">uncultured marine microorganism HF4000_ANIW141A21</name>
    <dbReference type="NCBI Taxonomy" id="455535"/>
    <lineage>
        <taxon>unclassified sequences</taxon>
        <taxon>environmental samples</taxon>
    </lineage>
</organism>
<proteinExistence type="predicted"/>
<gene>
    <name evidence="1" type="ORF">ALOHA_HF4000ANIW141A21ctg1g50</name>
</gene>
<protein>
    <submittedName>
        <fullName evidence="1">Uncharacterized protein</fullName>
    </submittedName>
</protein>
<accession>B3T5A6</accession>